<evidence type="ECO:0000259" key="7">
    <source>
        <dbReference type="SMART" id="SM01043"/>
    </source>
</evidence>
<feature type="domain" description="Bacterial transcriptional activator" evidence="7">
    <location>
        <begin position="101"/>
        <end position="246"/>
    </location>
</feature>
<gene>
    <name evidence="8" type="primary">afsR</name>
    <name evidence="8" type="ORF">GCM10007147_06850</name>
</gene>
<dbReference type="GO" id="GO:0003677">
    <property type="term" value="F:DNA binding"/>
    <property type="evidence" value="ECO:0007669"/>
    <property type="project" value="UniProtKB-KW"/>
</dbReference>
<dbReference type="GO" id="GO:0006355">
    <property type="term" value="P:regulation of DNA-templated transcription"/>
    <property type="evidence" value="ECO:0007669"/>
    <property type="project" value="InterPro"/>
</dbReference>
<dbReference type="Pfam" id="PF13424">
    <property type="entry name" value="TPR_12"/>
    <property type="match status" value="1"/>
</dbReference>
<feature type="domain" description="OmpR/PhoB-type" evidence="6">
    <location>
        <begin position="18"/>
        <end position="91"/>
    </location>
</feature>
<keyword evidence="4" id="KW-0804">Transcription</keyword>
<protein>
    <submittedName>
        <fullName evidence="8">Regulatory protein AfsR</fullName>
    </submittedName>
</protein>
<dbReference type="SUPFAM" id="SSF48452">
    <property type="entry name" value="TPR-like"/>
    <property type="match status" value="3"/>
</dbReference>
<evidence type="ECO:0000256" key="1">
    <source>
        <dbReference type="ARBA" id="ARBA00005820"/>
    </source>
</evidence>
<keyword evidence="3" id="KW-0238">DNA-binding</keyword>
<accession>A0A918X7X6</accession>
<dbReference type="InterPro" id="IPR036388">
    <property type="entry name" value="WH-like_DNA-bd_sf"/>
</dbReference>
<dbReference type="PRINTS" id="PR00364">
    <property type="entry name" value="DISEASERSIST"/>
</dbReference>
<dbReference type="SMART" id="SM01043">
    <property type="entry name" value="BTAD"/>
    <property type="match status" value="1"/>
</dbReference>
<dbReference type="GO" id="GO:0043531">
    <property type="term" value="F:ADP binding"/>
    <property type="evidence" value="ECO:0007669"/>
    <property type="project" value="InterPro"/>
</dbReference>
<dbReference type="Pfam" id="PF03704">
    <property type="entry name" value="BTAD"/>
    <property type="match status" value="1"/>
</dbReference>
<dbReference type="InterPro" id="IPR011990">
    <property type="entry name" value="TPR-like_helical_dom_sf"/>
</dbReference>
<keyword evidence="2" id="KW-0805">Transcription regulation</keyword>
<dbReference type="GO" id="GO:0000160">
    <property type="term" value="P:phosphorelay signal transduction system"/>
    <property type="evidence" value="ECO:0007669"/>
    <property type="project" value="InterPro"/>
</dbReference>
<evidence type="ECO:0000313" key="8">
    <source>
        <dbReference type="EMBL" id="GHD17560.1"/>
    </source>
</evidence>
<evidence type="ECO:0000256" key="4">
    <source>
        <dbReference type="ARBA" id="ARBA00023163"/>
    </source>
</evidence>
<comment type="caution">
    <text evidence="8">The sequence shown here is derived from an EMBL/GenBank/DDBJ whole genome shotgun (WGS) entry which is preliminary data.</text>
</comment>
<reference evidence="8 9" key="1">
    <citation type="journal article" date="2014" name="Int. J. Syst. Evol. Microbiol.">
        <title>Complete genome sequence of Corynebacterium casei LMG S-19264T (=DSM 44701T), isolated from a smear-ripened cheese.</title>
        <authorList>
            <consortium name="US DOE Joint Genome Institute (JGI-PGF)"/>
            <person name="Walter F."/>
            <person name="Albersmeier A."/>
            <person name="Kalinowski J."/>
            <person name="Ruckert C."/>
        </authorList>
    </citation>
    <scope>NUCLEOTIDE SEQUENCE [LARGE SCALE GENOMIC DNA]</scope>
    <source>
        <strain evidence="8 9">KCTC 19473</strain>
    </source>
</reference>
<dbReference type="InterPro" id="IPR016032">
    <property type="entry name" value="Sig_transdc_resp-reg_C-effctor"/>
</dbReference>
<dbReference type="SUPFAM" id="SSF52540">
    <property type="entry name" value="P-loop containing nucleoside triphosphate hydrolases"/>
    <property type="match status" value="1"/>
</dbReference>
<dbReference type="SMART" id="SM00028">
    <property type="entry name" value="TPR"/>
    <property type="match status" value="5"/>
</dbReference>
<dbReference type="PANTHER" id="PTHR35807:SF1">
    <property type="entry name" value="TRANSCRIPTIONAL REGULATOR REDD"/>
    <property type="match status" value="1"/>
</dbReference>
<dbReference type="InterPro" id="IPR027417">
    <property type="entry name" value="P-loop_NTPase"/>
</dbReference>
<evidence type="ECO:0000256" key="2">
    <source>
        <dbReference type="ARBA" id="ARBA00023015"/>
    </source>
</evidence>
<dbReference type="InterPro" id="IPR019734">
    <property type="entry name" value="TPR_rpt"/>
</dbReference>
<organism evidence="8 9">
    <name type="scientific">Nocardiopsis kunsanensis</name>
    <dbReference type="NCBI Taxonomy" id="141693"/>
    <lineage>
        <taxon>Bacteria</taxon>
        <taxon>Bacillati</taxon>
        <taxon>Actinomycetota</taxon>
        <taxon>Actinomycetes</taxon>
        <taxon>Streptosporangiales</taxon>
        <taxon>Nocardiopsidaceae</taxon>
        <taxon>Nocardiopsis</taxon>
    </lineage>
</organism>
<dbReference type="Gene3D" id="1.25.40.10">
    <property type="entry name" value="Tetratricopeptide repeat domain"/>
    <property type="match status" value="3"/>
</dbReference>
<evidence type="ECO:0000313" key="9">
    <source>
        <dbReference type="Proteomes" id="UP000654947"/>
    </source>
</evidence>
<dbReference type="RefSeq" id="WP_193517352.1">
    <property type="nucleotide sequence ID" value="NZ_BMXL01000002.1"/>
</dbReference>
<dbReference type="SUPFAM" id="SSF46894">
    <property type="entry name" value="C-terminal effector domain of the bipartite response regulators"/>
    <property type="match status" value="1"/>
</dbReference>
<dbReference type="CDD" id="cd15831">
    <property type="entry name" value="BTAD"/>
    <property type="match status" value="1"/>
</dbReference>
<dbReference type="Pfam" id="PF00931">
    <property type="entry name" value="NB-ARC"/>
    <property type="match status" value="1"/>
</dbReference>
<dbReference type="Proteomes" id="UP000654947">
    <property type="component" value="Unassembled WGS sequence"/>
</dbReference>
<feature type="region of interest" description="Disordered" evidence="5">
    <location>
        <begin position="249"/>
        <end position="279"/>
    </location>
</feature>
<dbReference type="EMBL" id="BMXL01000002">
    <property type="protein sequence ID" value="GHD17560.1"/>
    <property type="molecule type" value="Genomic_DNA"/>
</dbReference>
<evidence type="ECO:0000256" key="3">
    <source>
        <dbReference type="ARBA" id="ARBA00023125"/>
    </source>
</evidence>
<comment type="similarity">
    <text evidence="1">Belongs to the AfsR/DnrI/RedD regulatory family.</text>
</comment>
<evidence type="ECO:0000259" key="6">
    <source>
        <dbReference type="SMART" id="SM00862"/>
    </source>
</evidence>
<dbReference type="InterPro" id="IPR001867">
    <property type="entry name" value="OmpR/PhoB-type_DNA-bd"/>
</dbReference>
<dbReference type="AlphaFoldDB" id="A0A918X7X6"/>
<dbReference type="Gene3D" id="3.40.50.300">
    <property type="entry name" value="P-loop containing nucleotide triphosphate hydrolases"/>
    <property type="match status" value="1"/>
</dbReference>
<dbReference type="PANTHER" id="PTHR35807">
    <property type="entry name" value="TRANSCRIPTIONAL REGULATOR REDD-RELATED"/>
    <property type="match status" value="1"/>
</dbReference>
<proteinExistence type="inferred from homology"/>
<name>A0A918X7X6_9ACTN</name>
<dbReference type="SMART" id="SM00862">
    <property type="entry name" value="Trans_reg_C"/>
    <property type="match status" value="1"/>
</dbReference>
<sequence>MHTWEFRLLGPLEGWRAGRALALTAAKQRIILTTLLLRSSPTTVPELIEAVWEEPPEGAREAVRSYVMRLRRTCEEHRGELIRTNDSGYQICPEAAKDMSVDLWRFEKLVRHAREARHEGSLAAASQHLHEATGLWSFPLLENVPSPGLHLSQVPQLRERYLGAVEERVEVDLQLGHYEEVLAPLHGLVSEEPLREVFWHQLMTALDAVGRRAEALMHFQLLRDSLVEELGVEPNATLQELHQRLLRADAGPAPRPGPQEDRARPAPPSPRQLPPRTAPFVGRRQLIGEMETMLGTAAPGTGSALVLLTGAAGVGKTGLAVHVAHRSAPAFPDGQLYADMHGFSPLAATCPNTVLLRFLKALGVAADQIPGDLEERAAMFRSLLWERRVLVLLDNVGDRTQVEPLLAGGQGCATLVTSRSDLHGLRAVHGARHLRLEPLEQAESEELLEGMLSLPEGDDEQAGAVQRLARMCDGLPLALRIAGANIGDFPEQRIHSYVAELERSDRLTALRVLGEPDLSVTIAFERSYESLTEQARKLFRLMGLLEGTDLTPASASALLGAEAEEALHSLVRSNLVEQTSATRYRMHDLLRLYAEKLTRQRDGEHERHRALRRFQNFHLAVLRSVSTLVCPDVDLAPPPPGPDPDGTAHLAPHPSDRYQALDWLDTELHNVLTLAHHDFGDPGLAWRVADSLRGLVGLRLRIGELSGPVHTWLERAPDTAEPLGWASMLHIRGLEGIYRQDLPSALADLHASLAHYRRAGWEPGELSVYNNAGVVLAQQGQYREAVEHLGRALAGWRRRGKLPPQRTALGNIAEAHLHLGEPRTAVGVVEMSSVRRDPPEEGAESAPRLVTLGLGRLHLGELNGAELALRHALDISERLGLQRVTAEGLSHLAAVQLAKGRYAAAEASVAQALQTTHDLPRSREHVLALVAAVHTAAARSTGAAVQTGHAALTLSSRTGSPDLQCVALVALAEAEAAEHGPGSATARAQEARDMARAGQMSMLEGRACRTMALDRLRSGDPAGARADAAEAVRIHRELGHRLDAAQALRVLAQVAFEEGNEEQALQAWTRSRQIHRGLGARWRWGRRPVHGAR</sequence>
<dbReference type="InterPro" id="IPR005158">
    <property type="entry name" value="BTAD"/>
</dbReference>
<feature type="compositionally biased region" description="Pro residues" evidence="5">
    <location>
        <begin position="265"/>
        <end position="277"/>
    </location>
</feature>
<dbReference type="InterPro" id="IPR051677">
    <property type="entry name" value="AfsR-DnrI-RedD_regulator"/>
</dbReference>
<dbReference type="InterPro" id="IPR002182">
    <property type="entry name" value="NB-ARC"/>
</dbReference>
<keyword evidence="9" id="KW-1185">Reference proteome</keyword>
<evidence type="ECO:0000256" key="5">
    <source>
        <dbReference type="SAM" id="MobiDB-lite"/>
    </source>
</evidence>
<dbReference type="Gene3D" id="1.10.10.10">
    <property type="entry name" value="Winged helix-like DNA-binding domain superfamily/Winged helix DNA-binding domain"/>
    <property type="match status" value="1"/>
</dbReference>